<keyword evidence="2 7" id="KW-1003">Cell membrane</keyword>
<evidence type="ECO:0000313" key="8">
    <source>
        <dbReference type="EMBL" id="SOH94183.1"/>
    </source>
</evidence>
<evidence type="ECO:0000256" key="2">
    <source>
        <dbReference type="ARBA" id="ARBA00022475"/>
    </source>
</evidence>
<dbReference type="RefSeq" id="WP_097929736.1">
    <property type="nucleotide sequence ID" value="NZ_OCTN01000003.1"/>
</dbReference>
<comment type="similarity">
    <text evidence="1 7">Belongs to the Lgt family.</text>
</comment>
<keyword evidence="9" id="KW-1185">Reference proteome</keyword>
<keyword evidence="8" id="KW-0449">Lipoprotein</keyword>
<dbReference type="NCBIfam" id="TIGR00544">
    <property type="entry name" value="lgt"/>
    <property type="match status" value="1"/>
</dbReference>
<comment type="catalytic activity">
    <reaction evidence="7">
        <text>L-cysteinyl-[prolipoprotein] + a 1,2-diacyl-sn-glycero-3-phospho-(1'-sn-glycerol) = an S-1,2-diacyl-sn-glyceryl-L-cysteinyl-[prolipoprotein] + sn-glycerol 1-phosphate + H(+)</text>
        <dbReference type="Rhea" id="RHEA:56712"/>
        <dbReference type="Rhea" id="RHEA-COMP:14679"/>
        <dbReference type="Rhea" id="RHEA-COMP:14680"/>
        <dbReference type="ChEBI" id="CHEBI:15378"/>
        <dbReference type="ChEBI" id="CHEBI:29950"/>
        <dbReference type="ChEBI" id="CHEBI:57685"/>
        <dbReference type="ChEBI" id="CHEBI:64716"/>
        <dbReference type="ChEBI" id="CHEBI:140658"/>
        <dbReference type="EC" id="2.5.1.145"/>
    </reaction>
</comment>
<feature type="transmembrane region" description="Helical" evidence="7">
    <location>
        <begin position="64"/>
        <end position="84"/>
    </location>
</feature>
<dbReference type="OrthoDB" id="871140at2"/>
<evidence type="ECO:0000256" key="5">
    <source>
        <dbReference type="ARBA" id="ARBA00022989"/>
    </source>
</evidence>
<dbReference type="Pfam" id="PF01790">
    <property type="entry name" value="LGT"/>
    <property type="match status" value="1"/>
</dbReference>
<keyword evidence="4 7" id="KW-0812">Transmembrane</keyword>
<evidence type="ECO:0000256" key="1">
    <source>
        <dbReference type="ARBA" id="ARBA00007150"/>
    </source>
</evidence>
<dbReference type="PROSITE" id="PS01311">
    <property type="entry name" value="LGT"/>
    <property type="match status" value="1"/>
</dbReference>
<dbReference type="InterPro" id="IPR001640">
    <property type="entry name" value="Lgt"/>
</dbReference>
<feature type="transmembrane region" description="Helical" evidence="7">
    <location>
        <begin position="224"/>
        <end position="241"/>
    </location>
</feature>
<keyword evidence="6 7" id="KW-0472">Membrane</keyword>
<dbReference type="Proteomes" id="UP000220034">
    <property type="component" value="Unassembled WGS sequence"/>
</dbReference>
<feature type="transmembrane region" description="Helical" evidence="7">
    <location>
        <begin position="134"/>
        <end position="152"/>
    </location>
</feature>
<feature type="binding site" evidence="7">
    <location>
        <position position="147"/>
    </location>
    <ligand>
        <name>a 1,2-diacyl-sn-glycero-3-phospho-(1'-sn-glycerol)</name>
        <dbReference type="ChEBI" id="CHEBI:64716"/>
    </ligand>
</feature>
<feature type="transmembrane region" description="Helical" evidence="7">
    <location>
        <begin position="199"/>
        <end position="217"/>
    </location>
</feature>
<feature type="transmembrane region" description="Helical" evidence="7">
    <location>
        <begin position="268"/>
        <end position="292"/>
    </location>
</feature>
<comment type="subcellular location">
    <subcellularLocation>
        <location evidence="7">Cell membrane</location>
        <topology evidence="7">Multi-pass membrane protein</topology>
    </subcellularLocation>
</comment>
<dbReference type="HAMAP" id="MF_01147">
    <property type="entry name" value="Lgt"/>
    <property type="match status" value="1"/>
</dbReference>
<sequence>MPFPDIDPIAFQFTVLGFTLALRWYALAYIVGIIGGWWLAGRIVRRDALWGKVSPITPKHLEDFVTWAILGIIVGGRLGYVIFYQPAYFLSNPAEIIRVWDGGMSFHGGFLGVVVAIIVYAWRNGIPLLNLADLIAVVAPIGLLLGRIANFVNAELWGRPTTVPWGVSFPGSRAQICPEFWPIGPSDACIRHPSQLYEAALEGLVLFAVLLFAVWVLRILRRPGVVTGMFFIGYGLARTFVEFFRQGDVQYVSEGNPFGQVIRFGDSAWAGLSMGQILSLPMIAIGIGFLLWSRRAK</sequence>
<protein>
    <recommendedName>
        <fullName evidence="7">Phosphatidylglycerol--prolipoprotein diacylglyceryl transferase</fullName>
        <ecNumber evidence="7">2.5.1.145</ecNumber>
    </recommendedName>
</protein>
<dbReference type="EMBL" id="OCTN01000003">
    <property type="protein sequence ID" value="SOH94183.1"/>
    <property type="molecule type" value="Genomic_DNA"/>
</dbReference>
<accession>A0A2C9CSI9</accession>
<dbReference type="GO" id="GO:0008961">
    <property type="term" value="F:phosphatidylglycerol-prolipoprotein diacylglyceryl transferase activity"/>
    <property type="evidence" value="ECO:0007669"/>
    <property type="project" value="UniProtKB-UniRule"/>
</dbReference>
<dbReference type="EC" id="2.5.1.145" evidence="7"/>
<evidence type="ECO:0000256" key="7">
    <source>
        <dbReference type="HAMAP-Rule" id="MF_01147"/>
    </source>
</evidence>
<dbReference type="GO" id="GO:0005886">
    <property type="term" value="C:plasma membrane"/>
    <property type="evidence" value="ECO:0007669"/>
    <property type="project" value="UniProtKB-SubCell"/>
</dbReference>
<organism evidence="8 9">
    <name type="scientific">Pontivivens marinum</name>
    <dbReference type="NCBI Taxonomy" id="1690039"/>
    <lineage>
        <taxon>Bacteria</taxon>
        <taxon>Pseudomonadati</taxon>
        <taxon>Pseudomonadota</taxon>
        <taxon>Alphaproteobacteria</taxon>
        <taxon>Rhodobacterales</taxon>
        <taxon>Paracoccaceae</taxon>
        <taxon>Pontivivens</taxon>
    </lineage>
</organism>
<gene>
    <name evidence="7" type="primary">lgt</name>
    <name evidence="8" type="ORF">SAMN06273572_103212</name>
</gene>
<evidence type="ECO:0000256" key="6">
    <source>
        <dbReference type="ARBA" id="ARBA00023136"/>
    </source>
</evidence>
<feature type="transmembrane region" description="Helical" evidence="7">
    <location>
        <begin position="24"/>
        <end position="44"/>
    </location>
</feature>
<name>A0A2C9CSI9_9RHOB</name>
<dbReference type="UniPathway" id="UPA00664"/>
<comment type="pathway">
    <text evidence="7">Protein modification; lipoprotein biosynthesis (diacylglyceryl transfer).</text>
</comment>
<dbReference type="AlphaFoldDB" id="A0A2C9CSI9"/>
<dbReference type="PANTHER" id="PTHR30589">
    <property type="entry name" value="PROLIPOPROTEIN DIACYLGLYCERYL TRANSFERASE"/>
    <property type="match status" value="1"/>
</dbReference>
<proteinExistence type="inferred from homology"/>
<keyword evidence="3 7" id="KW-0808">Transferase</keyword>
<evidence type="ECO:0000256" key="4">
    <source>
        <dbReference type="ARBA" id="ARBA00022692"/>
    </source>
</evidence>
<dbReference type="PANTHER" id="PTHR30589:SF0">
    <property type="entry name" value="PHOSPHATIDYLGLYCEROL--PROLIPOPROTEIN DIACYLGLYCERYL TRANSFERASE"/>
    <property type="match status" value="1"/>
</dbReference>
<comment type="function">
    <text evidence="7">Catalyzes the transfer of the diacylglyceryl group from phosphatidylglycerol to the sulfhydryl group of the N-terminal cysteine of a prolipoprotein, the first step in the formation of mature lipoproteins.</text>
</comment>
<dbReference type="GO" id="GO:0042158">
    <property type="term" value="P:lipoprotein biosynthetic process"/>
    <property type="evidence" value="ECO:0007669"/>
    <property type="project" value="UniProtKB-UniRule"/>
</dbReference>
<evidence type="ECO:0000256" key="3">
    <source>
        <dbReference type="ARBA" id="ARBA00022679"/>
    </source>
</evidence>
<feature type="transmembrane region" description="Helical" evidence="7">
    <location>
        <begin position="104"/>
        <end position="122"/>
    </location>
</feature>
<keyword evidence="5 7" id="KW-1133">Transmembrane helix</keyword>
<evidence type="ECO:0000313" key="9">
    <source>
        <dbReference type="Proteomes" id="UP000220034"/>
    </source>
</evidence>
<reference evidence="9" key="1">
    <citation type="submission" date="2017-09" db="EMBL/GenBank/DDBJ databases">
        <authorList>
            <person name="Varghese N."/>
            <person name="Submissions S."/>
        </authorList>
    </citation>
    <scope>NUCLEOTIDE SEQUENCE [LARGE SCALE GENOMIC DNA]</scope>
    <source>
        <strain evidence="9">C7</strain>
    </source>
</reference>